<dbReference type="PRINTS" id="PR00037">
    <property type="entry name" value="HTHLACR"/>
</dbReference>
<dbReference type="PANTHER" id="PTHR30363">
    <property type="entry name" value="HTH-TYPE TRANSCRIPTIONAL REGULATOR SRLR-RELATED"/>
    <property type="match status" value="1"/>
</dbReference>
<organism evidence="7 8">
    <name type="scientific">Plantibacter flavus</name>
    <dbReference type="NCBI Taxonomy" id="150123"/>
    <lineage>
        <taxon>Bacteria</taxon>
        <taxon>Bacillati</taxon>
        <taxon>Actinomycetota</taxon>
        <taxon>Actinomycetes</taxon>
        <taxon>Micrococcales</taxon>
        <taxon>Microbacteriaceae</taxon>
        <taxon>Plantibacter</taxon>
    </lineage>
</organism>
<dbReference type="PROSITE" id="PS51000">
    <property type="entry name" value="HTH_DEOR_2"/>
    <property type="match status" value="1"/>
</dbReference>
<keyword evidence="8" id="KW-1185">Reference proteome</keyword>
<comment type="caution">
    <text evidence="7">The sequence shown here is derived from an EMBL/GenBank/DDBJ whole genome shotgun (WGS) entry which is preliminary data.</text>
</comment>
<dbReference type="SUPFAM" id="SSF100950">
    <property type="entry name" value="NagB/RpiA/CoA transferase-like"/>
    <property type="match status" value="1"/>
</dbReference>
<evidence type="ECO:0000313" key="7">
    <source>
        <dbReference type="EMBL" id="ROR82545.1"/>
    </source>
</evidence>
<sequence length="256" mass="27068">MYPAERHAAILAGARDGDGALSVAELSSRLGVTPETIRRDLAVLERQGLIRRHHGGAVLARRSAFEPSLQRRREGERIERAAVARLVVEQLPEEGVVLLDSGAMTLEVAALLPHASRLLVVTNSLPIVALLGGRPRLTVLALPGRVRAVTQATLGAWTVERLSGLHADVAVLGANGVGLASGATTTLPEEAEVKRAMLGISRRRILAVTATKFATTSFHRAAGLDEFDQIVTDDGLDPDTVDALAESGPELLLATT</sequence>
<dbReference type="AlphaFoldDB" id="A0A3N2C4V7"/>
<dbReference type="PANTHER" id="PTHR30363:SF4">
    <property type="entry name" value="GLYCEROL-3-PHOSPHATE REGULON REPRESSOR"/>
    <property type="match status" value="1"/>
</dbReference>
<dbReference type="EMBL" id="RKHL01000001">
    <property type="protein sequence ID" value="ROR82545.1"/>
    <property type="molecule type" value="Genomic_DNA"/>
</dbReference>
<reference evidence="7 8" key="1">
    <citation type="submission" date="2018-11" db="EMBL/GenBank/DDBJ databases">
        <title>Sequencing the genomes of 1000 actinobacteria strains.</title>
        <authorList>
            <person name="Klenk H.-P."/>
        </authorList>
    </citation>
    <scope>NUCLEOTIDE SEQUENCE [LARGE SCALE GENOMIC DNA]</scope>
    <source>
        <strain evidence="7 8">DSM 14012</strain>
    </source>
</reference>
<dbReference type="InterPro" id="IPR014036">
    <property type="entry name" value="DeoR-like_C"/>
</dbReference>
<dbReference type="SMART" id="SM01134">
    <property type="entry name" value="DeoRC"/>
    <property type="match status" value="1"/>
</dbReference>
<dbReference type="RefSeq" id="WP_159453406.1">
    <property type="nucleotide sequence ID" value="NZ_FXAP01000004.1"/>
</dbReference>
<proteinExistence type="predicted"/>
<dbReference type="InterPro" id="IPR001034">
    <property type="entry name" value="DeoR_HTH"/>
</dbReference>
<dbReference type="SUPFAM" id="SSF46785">
    <property type="entry name" value="Winged helix' DNA-binding domain"/>
    <property type="match status" value="1"/>
</dbReference>
<keyword evidence="4" id="KW-0804">Transcription</keyword>
<evidence type="ECO:0000313" key="8">
    <source>
        <dbReference type="Proteomes" id="UP000266915"/>
    </source>
</evidence>
<feature type="domain" description="HTH deoR-type" evidence="6">
    <location>
        <begin position="4"/>
        <end position="59"/>
    </location>
</feature>
<evidence type="ECO:0000256" key="2">
    <source>
        <dbReference type="ARBA" id="ARBA00022491"/>
    </source>
</evidence>
<dbReference type="Gene3D" id="1.10.10.10">
    <property type="entry name" value="Winged helix-like DNA-binding domain superfamily/Winged helix DNA-binding domain"/>
    <property type="match status" value="1"/>
</dbReference>
<gene>
    <name evidence="7" type="ORF">EDD42_2636</name>
</gene>
<dbReference type="Pfam" id="PF08220">
    <property type="entry name" value="HTH_DeoR"/>
    <property type="match status" value="1"/>
</dbReference>
<dbReference type="InterPro" id="IPR050313">
    <property type="entry name" value="Carb_Metab_HTH_regulators"/>
</dbReference>
<comment type="function">
    <text evidence="5">Repressor of the lactose catabolism operon. Galactose-6-phosphate is the inducer.</text>
</comment>
<evidence type="ECO:0000256" key="4">
    <source>
        <dbReference type="ARBA" id="ARBA00023163"/>
    </source>
</evidence>
<dbReference type="SMART" id="SM00420">
    <property type="entry name" value="HTH_DEOR"/>
    <property type="match status" value="1"/>
</dbReference>
<dbReference type="Proteomes" id="UP000266915">
    <property type="component" value="Unassembled WGS sequence"/>
</dbReference>
<accession>A0A3N2C4V7</accession>
<name>A0A3N2C4V7_9MICO</name>
<dbReference type="InterPro" id="IPR036390">
    <property type="entry name" value="WH_DNA-bd_sf"/>
</dbReference>
<dbReference type="Pfam" id="PF00455">
    <property type="entry name" value="DeoRC"/>
    <property type="match status" value="1"/>
</dbReference>
<evidence type="ECO:0000256" key="1">
    <source>
        <dbReference type="ARBA" id="ARBA00021390"/>
    </source>
</evidence>
<keyword evidence="3" id="KW-0805">Transcription regulation</keyword>
<dbReference type="InterPro" id="IPR037171">
    <property type="entry name" value="NagB/RpiA_transferase-like"/>
</dbReference>
<evidence type="ECO:0000256" key="3">
    <source>
        <dbReference type="ARBA" id="ARBA00023015"/>
    </source>
</evidence>
<evidence type="ECO:0000256" key="5">
    <source>
        <dbReference type="ARBA" id="ARBA00024937"/>
    </source>
</evidence>
<dbReference type="InterPro" id="IPR036388">
    <property type="entry name" value="WH-like_DNA-bd_sf"/>
</dbReference>
<evidence type="ECO:0000259" key="6">
    <source>
        <dbReference type="PROSITE" id="PS51000"/>
    </source>
</evidence>
<protein>
    <recommendedName>
        <fullName evidence="1">Lactose phosphotransferase system repressor</fullName>
    </recommendedName>
</protein>
<dbReference type="GO" id="GO:0003700">
    <property type="term" value="F:DNA-binding transcription factor activity"/>
    <property type="evidence" value="ECO:0007669"/>
    <property type="project" value="InterPro"/>
</dbReference>
<keyword evidence="2" id="KW-0678">Repressor</keyword>